<dbReference type="HOGENOM" id="CLU_1386571_0_0_1"/>
<evidence type="ECO:0000256" key="1">
    <source>
        <dbReference type="SAM" id="Phobius"/>
    </source>
</evidence>
<dbReference type="InterPro" id="IPR051097">
    <property type="entry name" value="Synaptobrevin-like_transport"/>
</dbReference>
<reference evidence="2 3" key="1">
    <citation type="journal article" date="2006" name="Nature">
        <title>Global trends of whole-genome duplications revealed by the ciliate Paramecium tetraurelia.</title>
        <authorList>
            <consortium name="Genoscope"/>
            <person name="Aury J.-M."/>
            <person name="Jaillon O."/>
            <person name="Duret L."/>
            <person name="Noel B."/>
            <person name="Jubin C."/>
            <person name="Porcel B.M."/>
            <person name="Segurens B."/>
            <person name="Daubin V."/>
            <person name="Anthouard V."/>
            <person name="Aiach N."/>
            <person name="Arnaiz O."/>
            <person name="Billaut A."/>
            <person name="Beisson J."/>
            <person name="Blanc I."/>
            <person name="Bouhouche K."/>
            <person name="Camara F."/>
            <person name="Duharcourt S."/>
            <person name="Guigo R."/>
            <person name="Gogendeau D."/>
            <person name="Katinka M."/>
            <person name="Keller A.-M."/>
            <person name="Kissmehl R."/>
            <person name="Klotz C."/>
            <person name="Koll F."/>
            <person name="Le Moue A."/>
            <person name="Lepere C."/>
            <person name="Malinsky S."/>
            <person name="Nowacki M."/>
            <person name="Nowak J.K."/>
            <person name="Plattner H."/>
            <person name="Poulain J."/>
            <person name="Ruiz F."/>
            <person name="Serrano V."/>
            <person name="Zagulski M."/>
            <person name="Dessen P."/>
            <person name="Betermier M."/>
            <person name="Weissenbach J."/>
            <person name="Scarpelli C."/>
            <person name="Schachter V."/>
            <person name="Sperling L."/>
            <person name="Meyer E."/>
            <person name="Cohen J."/>
            <person name="Wincker P."/>
        </authorList>
    </citation>
    <scope>NUCLEOTIDE SEQUENCE [LARGE SCALE GENOMIC DNA]</scope>
    <source>
        <strain evidence="2 3">Stock d4-2</strain>
    </source>
</reference>
<dbReference type="InterPro" id="IPR011012">
    <property type="entry name" value="Longin-like_dom_sf"/>
</dbReference>
<accession>A0EHG8</accession>
<keyword evidence="3" id="KW-1185">Reference proteome</keyword>
<dbReference type="InParanoid" id="A0EHG8"/>
<dbReference type="AlphaFoldDB" id="A0EHG8"/>
<evidence type="ECO:0000313" key="2">
    <source>
        <dbReference type="EMBL" id="CAK94759.1"/>
    </source>
</evidence>
<organism evidence="2 3">
    <name type="scientific">Paramecium tetraurelia</name>
    <dbReference type="NCBI Taxonomy" id="5888"/>
    <lineage>
        <taxon>Eukaryota</taxon>
        <taxon>Sar</taxon>
        <taxon>Alveolata</taxon>
        <taxon>Ciliophora</taxon>
        <taxon>Intramacronucleata</taxon>
        <taxon>Oligohymenophorea</taxon>
        <taxon>Peniculida</taxon>
        <taxon>Parameciidae</taxon>
        <taxon>Paramecium</taxon>
    </lineage>
</organism>
<keyword evidence="1" id="KW-0472">Membrane</keyword>
<dbReference type="Proteomes" id="UP000000600">
    <property type="component" value="Unassembled WGS sequence"/>
</dbReference>
<dbReference type="GeneID" id="5047917"/>
<dbReference type="EMBL" id="CT868679">
    <property type="protein sequence ID" value="CAK94759.1"/>
    <property type="molecule type" value="Genomic_DNA"/>
</dbReference>
<dbReference type="PANTHER" id="PTHR21136:SF168">
    <property type="entry name" value="VESICLE-ASSOCIATED MEMBRANE PROTEIN 9"/>
    <property type="match status" value="1"/>
</dbReference>
<evidence type="ECO:0000313" key="3">
    <source>
        <dbReference type="Proteomes" id="UP000000600"/>
    </source>
</evidence>
<dbReference type="SUPFAM" id="SSF64356">
    <property type="entry name" value="SNARE-like"/>
    <property type="match status" value="1"/>
</dbReference>
<dbReference type="KEGG" id="ptm:GSPATT00027083001"/>
<dbReference type="PANTHER" id="PTHR21136">
    <property type="entry name" value="SNARE PROTEINS"/>
    <property type="match status" value="1"/>
</dbReference>
<protein>
    <recommendedName>
        <fullName evidence="4">Transmembrane protein</fullName>
    </recommendedName>
</protein>
<keyword evidence="1" id="KW-0812">Transmembrane</keyword>
<keyword evidence="1" id="KW-1133">Transmembrane helix</keyword>
<dbReference type="RefSeq" id="XP_001462132.1">
    <property type="nucleotide sequence ID" value="XM_001462095.1"/>
</dbReference>
<sequence>MILFSAISKGTLILCEHTESNEDFQQLISKQLKFIKNKQEKQQFQINEYISYLLQNNQFNFLCLMQQQLKNEEQQEHAYNFLKDISDKFQLMTQTQGIDKGQFTKTMAELMSQYNTKSENSCNDLKHQIYELIEECNFRIESKQEINTPGVFENIQDLPKKDNLEYSVFTCKSVFFVINLFLAGVLVELFAKFNRYL</sequence>
<dbReference type="OMA" id="FNFLCLM"/>
<dbReference type="Gene3D" id="3.30.450.50">
    <property type="entry name" value="Longin domain"/>
    <property type="match status" value="1"/>
</dbReference>
<evidence type="ECO:0008006" key="4">
    <source>
        <dbReference type="Google" id="ProtNLM"/>
    </source>
</evidence>
<name>A0EHG8_PARTE</name>
<gene>
    <name evidence="2" type="ORF">GSPATT00027083001</name>
</gene>
<feature type="transmembrane region" description="Helical" evidence="1">
    <location>
        <begin position="173"/>
        <end position="191"/>
    </location>
</feature>
<proteinExistence type="predicted"/>
<dbReference type="OrthoDB" id="248747at2759"/>